<feature type="region of interest" description="Disordered" evidence="1">
    <location>
        <begin position="119"/>
        <end position="140"/>
    </location>
</feature>
<evidence type="ECO:0000313" key="4">
    <source>
        <dbReference type="Proteomes" id="UP000677228"/>
    </source>
</evidence>
<protein>
    <recommendedName>
        <fullName evidence="5">OTU domain-containing protein</fullName>
    </recommendedName>
</protein>
<evidence type="ECO:0000256" key="1">
    <source>
        <dbReference type="SAM" id="MobiDB-lite"/>
    </source>
</evidence>
<dbReference type="EMBL" id="CAJNOK010024769">
    <property type="protein sequence ID" value="CAF1381283.1"/>
    <property type="molecule type" value="Genomic_DNA"/>
</dbReference>
<proteinExistence type="predicted"/>
<evidence type="ECO:0008006" key="5">
    <source>
        <dbReference type="Google" id="ProtNLM"/>
    </source>
</evidence>
<comment type="caution">
    <text evidence="2">The sequence shown here is derived from an EMBL/GenBank/DDBJ whole genome shotgun (WGS) entry which is preliminary data.</text>
</comment>
<dbReference type="EMBL" id="CAJOBA010046461">
    <property type="protein sequence ID" value="CAF4189726.1"/>
    <property type="molecule type" value="Genomic_DNA"/>
</dbReference>
<sequence>MSTDPNEEKLSKDVNDIGYTLIALFANGDGNCIYNAVATLASESQSFAVELRVRTIIELTLNTAYYMQEYACVFRPHRSFHLRKRCVVKSRTAITKKSFFPNFNPQGFTFRADNNSEYDKDTNESELNDTAPQPENTAPTDFLTTTAKLAEAVLTIKDKSSKVVFMSLGGQKDPDL</sequence>
<organism evidence="2 4">
    <name type="scientific">Didymodactylos carnosus</name>
    <dbReference type="NCBI Taxonomy" id="1234261"/>
    <lineage>
        <taxon>Eukaryota</taxon>
        <taxon>Metazoa</taxon>
        <taxon>Spiralia</taxon>
        <taxon>Gnathifera</taxon>
        <taxon>Rotifera</taxon>
        <taxon>Eurotatoria</taxon>
        <taxon>Bdelloidea</taxon>
        <taxon>Philodinida</taxon>
        <taxon>Philodinidae</taxon>
        <taxon>Didymodactylos</taxon>
    </lineage>
</organism>
<evidence type="ECO:0000313" key="3">
    <source>
        <dbReference type="EMBL" id="CAF4189726.1"/>
    </source>
</evidence>
<name>A0A8S2F7U9_9BILA</name>
<dbReference type="Proteomes" id="UP000682733">
    <property type="component" value="Unassembled WGS sequence"/>
</dbReference>
<accession>A0A8S2F7U9</accession>
<reference evidence="2" key="1">
    <citation type="submission" date="2021-02" db="EMBL/GenBank/DDBJ databases">
        <authorList>
            <person name="Nowell W R."/>
        </authorList>
    </citation>
    <scope>NUCLEOTIDE SEQUENCE</scope>
</reference>
<dbReference type="AlphaFoldDB" id="A0A8S2F7U9"/>
<gene>
    <name evidence="2" type="ORF">OVA965_LOCUS32120</name>
    <name evidence="3" type="ORF">TMI583_LOCUS32974</name>
</gene>
<feature type="compositionally biased region" description="Polar residues" evidence="1">
    <location>
        <begin position="128"/>
        <end position="140"/>
    </location>
</feature>
<dbReference type="Proteomes" id="UP000677228">
    <property type="component" value="Unassembled WGS sequence"/>
</dbReference>
<evidence type="ECO:0000313" key="2">
    <source>
        <dbReference type="EMBL" id="CAF1381283.1"/>
    </source>
</evidence>